<feature type="domain" description="Zn(2)-C6 fungal-type" evidence="7">
    <location>
        <begin position="31"/>
        <end position="63"/>
    </location>
</feature>
<dbReference type="GO" id="GO:0000981">
    <property type="term" value="F:DNA-binding transcription factor activity, RNA polymerase II-specific"/>
    <property type="evidence" value="ECO:0007669"/>
    <property type="project" value="InterPro"/>
</dbReference>
<dbReference type="CDD" id="cd00067">
    <property type="entry name" value="GAL4"/>
    <property type="match status" value="1"/>
</dbReference>
<protein>
    <recommendedName>
        <fullName evidence="7">Zn(2)-C6 fungal-type domain-containing protein</fullName>
    </recommendedName>
</protein>
<sequence length="564" mass="62162">MSRPSTPNPPPERIGSPMFPGDGRRGTRGHACLTCRQRRIKCDGRRPICAQCERHNRSEECEYTDSGPSPARVLEQNIQALEQRLQQLQSSRSGPTAEITLHDPYATATAANPPGYPRILDRASSSNWWASDEPPASVVQYLVHTFLPYAANFGFFLDESRFRSAVLPDIQAGRSSALITCMCLCAASALRVSSLLPLVPHMLSRATSQTAHALASRRPQDVMHYIQAEILLAHYYIINGRFLEARQRLSAVAAVILACGLHKTRTSRPATIGNSDLRMPCAVDPVEEGERIIAFWTIVSRDKEWTVAMGESSSLPIPSDRPESQVDTPWPLCRSDYTQGRLLPTMTSSLTVENFLRGVDGTRSPSILTVHAKAAILWERAFLLGKSYRPNMPQQRLATFVATLNSLDTIMARLARRDLPPFFGSRDLGEQRALLAAHGTVYAACIQLHRPVALANPQSGQKMLMAAKEIFSFPSRLAISEMRIVDPMMGSIWLLAAYVVAGELMRLREASRGRAGGSERAAADELSRLMHSALAIIEPVSRSIPLLGDRIDKVRQLFTAASSS</sequence>
<accession>D8Q8M2</accession>
<gene>
    <name evidence="8" type="ORF">SCHCODRAFT_110310</name>
</gene>
<dbReference type="Gene3D" id="4.10.240.10">
    <property type="entry name" value="Zn(2)-C6 fungal-type DNA-binding domain"/>
    <property type="match status" value="1"/>
</dbReference>
<dbReference type="GO" id="GO:0008270">
    <property type="term" value="F:zinc ion binding"/>
    <property type="evidence" value="ECO:0007669"/>
    <property type="project" value="InterPro"/>
</dbReference>
<dbReference type="Proteomes" id="UP000007431">
    <property type="component" value="Unassembled WGS sequence"/>
</dbReference>
<dbReference type="CDD" id="cd12148">
    <property type="entry name" value="fungal_TF_MHR"/>
    <property type="match status" value="1"/>
</dbReference>
<dbReference type="OMA" id="WPLEMAQ"/>
<dbReference type="OrthoDB" id="2309723at2759"/>
<keyword evidence="4" id="KW-0804">Transcription</keyword>
<keyword evidence="3" id="KW-0805">Transcription regulation</keyword>
<feature type="region of interest" description="Disordered" evidence="6">
    <location>
        <begin position="1"/>
        <end position="27"/>
    </location>
</feature>
<evidence type="ECO:0000313" key="8">
    <source>
        <dbReference type="EMBL" id="EFI95497.1"/>
    </source>
</evidence>
<dbReference type="SUPFAM" id="SSF57701">
    <property type="entry name" value="Zn2/Cys6 DNA-binding domain"/>
    <property type="match status" value="1"/>
</dbReference>
<dbReference type="PROSITE" id="PS50048">
    <property type="entry name" value="ZN2_CY6_FUNGAL_2"/>
    <property type="match status" value="1"/>
</dbReference>
<evidence type="ECO:0000256" key="5">
    <source>
        <dbReference type="ARBA" id="ARBA00023242"/>
    </source>
</evidence>
<dbReference type="PANTHER" id="PTHR47338:SF29">
    <property type="entry name" value="ZN(2)-C6 FUNGAL-TYPE DOMAIN-CONTAINING PROTEIN"/>
    <property type="match status" value="1"/>
</dbReference>
<dbReference type="GO" id="GO:0005634">
    <property type="term" value="C:nucleus"/>
    <property type="evidence" value="ECO:0007669"/>
    <property type="project" value="UniProtKB-SubCell"/>
</dbReference>
<evidence type="ECO:0000256" key="2">
    <source>
        <dbReference type="ARBA" id="ARBA00022723"/>
    </source>
</evidence>
<evidence type="ECO:0000256" key="1">
    <source>
        <dbReference type="ARBA" id="ARBA00004123"/>
    </source>
</evidence>
<dbReference type="HOGENOM" id="CLU_022337_1_1_1"/>
<dbReference type="STRING" id="578458.D8Q8M2"/>
<proteinExistence type="predicted"/>
<comment type="subcellular location">
    <subcellularLocation>
        <location evidence="1">Nucleus</location>
    </subcellularLocation>
</comment>
<dbReference type="InterPro" id="IPR050815">
    <property type="entry name" value="TF_fung"/>
</dbReference>
<evidence type="ECO:0000259" key="7">
    <source>
        <dbReference type="PROSITE" id="PS50048"/>
    </source>
</evidence>
<reference evidence="8 9" key="1">
    <citation type="journal article" date="2010" name="Nat. Biotechnol.">
        <title>Genome sequence of the model mushroom Schizophyllum commune.</title>
        <authorList>
            <person name="Ohm R.A."/>
            <person name="de Jong J.F."/>
            <person name="Lugones L.G."/>
            <person name="Aerts A."/>
            <person name="Kothe E."/>
            <person name="Stajich J.E."/>
            <person name="de Vries R.P."/>
            <person name="Record E."/>
            <person name="Levasseur A."/>
            <person name="Baker S.E."/>
            <person name="Bartholomew K.A."/>
            <person name="Coutinho P.M."/>
            <person name="Erdmann S."/>
            <person name="Fowler T.J."/>
            <person name="Gathman A.C."/>
            <person name="Lombard V."/>
            <person name="Henrissat B."/>
            <person name="Knabe N."/>
            <person name="Kuees U."/>
            <person name="Lilly W.W."/>
            <person name="Lindquist E."/>
            <person name="Lucas S."/>
            <person name="Magnuson J.K."/>
            <person name="Piumi F."/>
            <person name="Raudaskoski M."/>
            <person name="Salamov A."/>
            <person name="Schmutz J."/>
            <person name="Schwarze F.W.M.R."/>
            <person name="vanKuyk P.A."/>
            <person name="Horton J.S."/>
            <person name="Grigoriev I.V."/>
            <person name="Woesten H.A.B."/>
        </authorList>
    </citation>
    <scope>NUCLEOTIDE SEQUENCE [LARGE SCALE GENOMIC DNA]</scope>
    <source>
        <strain evidence="9">H4-8 / FGSC 9210</strain>
    </source>
</reference>
<feature type="non-terminal residue" evidence="8">
    <location>
        <position position="564"/>
    </location>
</feature>
<dbReference type="InParanoid" id="D8Q8M2"/>
<dbReference type="GeneID" id="9587890"/>
<feature type="compositionally biased region" description="Pro residues" evidence="6">
    <location>
        <begin position="1"/>
        <end position="12"/>
    </location>
</feature>
<keyword evidence="9" id="KW-1185">Reference proteome</keyword>
<dbReference type="PANTHER" id="PTHR47338">
    <property type="entry name" value="ZN(II)2CYS6 TRANSCRIPTION FACTOR (EUROFUNG)-RELATED"/>
    <property type="match status" value="1"/>
</dbReference>
<dbReference type="AlphaFoldDB" id="D8Q8M2"/>
<dbReference type="SMART" id="SM00066">
    <property type="entry name" value="GAL4"/>
    <property type="match status" value="1"/>
</dbReference>
<dbReference type="eggNOG" id="ENOG502QWTJ">
    <property type="taxonomic scope" value="Eukaryota"/>
</dbReference>
<organism evidence="9">
    <name type="scientific">Schizophyllum commune (strain H4-8 / FGSC 9210)</name>
    <name type="common">Split gill fungus</name>
    <dbReference type="NCBI Taxonomy" id="578458"/>
    <lineage>
        <taxon>Eukaryota</taxon>
        <taxon>Fungi</taxon>
        <taxon>Dikarya</taxon>
        <taxon>Basidiomycota</taxon>
        <taxon>Agaricomycotina</taxon>
        <taxon>Agaricomycetes</taxon>
        <taxon>Agaricomycetidae</taxon>
        <taxon>Agaricales</taxon>
        <taxon>Schizophyllaceae</taxon>
        <taxon>Schizophyllum</taxon>
    </lineage>
</organism>
<evidence type="ECO:0000256" key="3">
    <source>
        <dbReference type="ARBA" id="ARBA00023015"/>
    </source>
</evidence>
<dbReference type="VEuPathDB" id="FungiDB:SCHCODRAFT_01156706"/>
<dbReference type="PROSITE" id="PS00463">
    <property type="entry name" value="ZN2_CY6_FUNGAL_1"/>
    <property type="match status" value="1"/>
</dbReference>
<keyword evidence="2" id="KW-0479">Metal-binding</keyword>
<dbReference type="RefSeq" id="XP_003030400.1">
    <property type="nucleotide sequence ID" value="XM_003030354.1"/>
</dbReference>
<dbReference type="KEGG" id="scm:SCHCO_01156706"/>
<evidence type="ECO:0000256" key="4">
    <source>
        <dbReference type="ARBA" id="ARBA00023163"/>
    </source>
</evidence>
<dbReference type="Pfam" id="PF00172">
    <property type="entry name" value="Zn_clus"/>
    <property type="match status" value="1"/>
</dbReference>
<evidence type="ECO:0000313" key="9">
    <source>
        <dbReference type="Proteomes" id="UP000007431"/>
    </source>
</evidence>
<dbReference type="EMBL" id="GL377308">
    <property type="protein sequence ID" value="EFI95497.1"/>
    <property type="molecule type" value="Genomic_DNA"/>
</dbReference>
<name>D8Q8M2_SCHCM</name>
<keyword evidence="5" id="KW-0539">Nucleus</keyword>
<evidence type="ECO:0000256" key="6">
    <source>
        <dbReference type="SAM" id="MobiDB-lite"/>
    </source>
</evidence>
<dbReference type="InterPro" id="IPR001138">
    <property type="entry name" value="Zn2Cys6_DnaBD"/>
</dbReference>
<dbReference type="InterPro" id="IPR036864">
    <property type="entry name" value="Zn2-C6_fun-type_DNA-bd_sf"/>
</dbReference>